<keyword evidence="1" id="KW-0805">Transcription regulation</keyword>
<dbReference type="Gene3D" id="3.30.450.40">
    <property type="match status" value="1"/>
</dbReference>
<dbReference type="SUPFAM" id="SSF46785">
    <property type="entry name" value="Winged helix' DNA-binding domain"/>
    <property type="match status" value="1"/>
</dbReference>
<dbReference type="Pfam" id="PF01614">
    <property type="entry name" value="IclR_C"/>
    <property type="match status" value="1"/>
</dbReference>
<dbReference type="PANTHER" id="PTHR30136:SF24">
    <property type="entry name" value="HTH-TYPE TRANSCRIPTIONAL REPRESSOR ALLR"/>
    <property type="match status" value="1"/>
</dbReference>
<dbReference type="InterPro" id="IPR036388">
    <property type="entry name" value="WH-like_DNA-bd_sf"/>
</dbReference>
<dbReference type="SMART" id="SM00346">
    <property type="entry name" value="HTH_ICLR"/>
    <property type="match status" value="1"/>
</dbReference>
<dbReference type="EMBL" id="JBGOSP010000001">
    <property type="protein sequence ID" value="MFA3834992.1"/>
    <property type="molecule type" value="Genomic_DNA"/>
</dbReference>
<dbReference type="InterPro" id="IPR029016">
    <property type="entry name" value="GAF-like_dom_sf"/>
</dbReference>
<protein>
    <submittedName>
        <fullName evidence="7">IclR family transcriptional regulator</fullName>
    </submittedName>
</protein>
<organism evidence="7 8">
    <name type="scientific">Streptomyces aureus</name>
    <dbReference type="NCBI Taxonomy" id="193461"/>
    <lineage>
        <taxon>Bacteria</taxon>
        <taxon>Bacillati</taxon>
        <taxon>Actinomycetota</taxon>
        <taxon>Actinomycetes</taxon>
        <taxon>Kitasatosporales</taxon>
        <taxon>Streptomycetaceae</taxon>
        <taxon>Streptomyces</taxon>
    </lineage>
</organism>
<proteinExistence type="predicted"/>
<gene>
    <name evidence="7" type="ORF">ACEG43_02140</name>
</gene>
<evidence type="ECO:0000313" key="7">
    <source>
        <dbReference type="EMBL" id="MFA3834992.1"/>
    </source>
</evidence>
<dbReference type="InterPro" id="IPR036390">
    <property type="entry name" value="WH_DNA-bd_sf"/>
</dbReference>
<dbReference type="Proteomes" id="UP001571476">
    <property type="component" value="Unassembled WGS sequence"/>
</dbReference>
<dbReference type="Gene3D" id="1.10.10.10">
    <property type="entry name" value="Winged helix-like DNA-binding domain superfamily/Winged helix DNA-binding domain"/>
    <property type="match status" value="1"/>
</dbReference>
<dbReference type="Pfam" id="PF09339">
    <property type="entry name" value="HTH_IclR"/>
    <property type="match status" value="1"/>
</dbReference>
<feature type="region of interest" description="Disordered" evidence="4">
    <location>
        <begin position="245"/>
        <end position="274"/>
    </location>
</feature>
<comment type="caution">
    <text evidence="7">The sequence shown here is derived from an EMBL/GenBank/DDBJ whole genome shotgun (WGS) entry which is preliminary data.</text>
</comment>
<dbReference type="PANTHER" id="PTHR30136">
    <property type="entry name" value="HELIX-TURN-HELIX TRANSCRIPTIONAL REGULATOR, ICLR FAMILY"/>
    <property type="match status" value="1"/>
</dbReference>
<feature type="compositionally biased region" description="Basic and acidic residues" evidence="4">
    <location>
        <begin position="259"/>
        <end position="274"/>
    </location>
</feature>
<reference evidence="7 8" key="1">
    <citation type="submission" date="2024-08" db="EMBL/GenBank/DDBJ databases">
        <title>Genome sequence of Streptomyces aureus CACIA-1.46HGO.</title>
        <authorList>
            <person name="Evangelista-Martinez Z."/>
        </authorList>
    </citation>
    <scope>NUCLEOTIDE SEQUENCE [LARGE SCALE GENOMIC DNA]</scope>
    <source>
        <strain evidence="7 8">CACIA-1.46HGO</strain>
    </source>
</reference>
<evidence type="ECO:0000256" key="3">
    <source>
        <dbReference type="ARBA" id="ARBA00023163"/>
    </source>
</evidence>
<dbReference type="SUPFAM" id="SSF55781">
    <property type="entry name" value="GAF domain-like"/>
    <property type="match status" value="1"/>
</dbReference>
<evidence type="ECO:0000259" key="5">
    <source>
        <dbReference type="PROSITE" id="PS51077"/>
    </source>
</evidence>
<dbReference type="InterPro" id="IPR014757">
    <property type="entry name" value="Tscrpt_reg_IclR_C"/>
</dbReference>
<keyword evidence="8" id="KW-1185">Reference proteome</keyword>
<feature type="domain" description="HTH iclR-type" evidence="5">
    <location>
        <begin position="4"/>
        <end position="63"/>
    </location>
</feature>
<keyword evidence="2" id="KW-0238">DNA-binding</keyword>
<name>A0ABV4SAM0_9ACTN</name>
<evidence type="ECO:0000313" key="8">
    <source>
        <dbReference type="Proteomes" id="UP001571476"/>
    </source>
</evidence>
<evidence type="ECO:0000256" key="4">
    <source>
        <dbReference type="SAM" id="MobiDB-lite"/>
    </source>
</evidence>
<accession>A0ABV4SAM0</accession>
<dbReference type="RefSeq" id="WP_372561042.1">
    <property type="nucleotide sequence ID" value="NZ_JBGOSP010000001.1"/>
</dbReference>
<dbReference type="InterPro" id="IPR005471">
    <property type="entry name" value="Tscrpt_reg_IclR_N"/>
</dbReference>
<evidence type="ECO:0000259" key="6">
    <source>
        <dbReference type="PROSITE" id="PS51078"/>
    </source>
</evidence>
<keyword evidence="3" id="KW-0804">Transcription</keyword>
<feature type="domain" description="IclR-ED" evidence="6">
    <location>
        <begin position="64"/>
        <end position="245"/>
    </location>
</feature>
<dbReference type="PROSITE" id="PS51077">
    <property type="entry name" value="HTH_ICLR"/>
    <property type="match status" value="1"/>
</dbReference>
<evidence type="ECO:0000256" key="2">
    <source>
        <dbReference type="ARBA" id="ARBA00023125"/>
    </source>
</evidence>
<dbReference type="PROSITE" id="PS51078">
    <property type="entry name" value="ICLR_ED"/>
    <property type="match status" value="1"/>
</dbReference>
<dbReference type="InterPro" id="IPR050707">
    <property type="entry name" value="HTH_MetabolicPath_Reg"/>
</dbReference>
<evidence type="ECO:0000256" key="1">
    <source>
        <dbReference type="ARBA" id="ARBA00023015"/>
    </source>
</evidence>
<sequence length="274" mass="29453">MGETSSFERGLAVLRDLAVTGETTVAATAARVGLPVSTTYRYFRVLREQGYTEEDDGVYRAGPALARLWGASSVQAHLIETGTAVLRRIVERVGETAVLIIRVGTQALCLRRVEPDKALKYTFGINELLPLYAGAGQRVLLAWAPSAVVRQVLGGPLARYTDATPAREQLDAVLPAVRRNGWAVSRGELHPGSLSVAVPVFHHGEAVCSLDVAGPAARCDTREWITSAHETLLTSAAELGDSLHTWAPKAPTAPAPHPDSPDRRRPDEVTTHDS</sequence>